<dbReference type="Pfam" id="PF13561">
    <property type="entry name" value="adh_short_C2"/>
    <property type="match status" value="1"/>
</dbReference>
<dbReference type="PRINTS" id="PR00081">
    <property type="entry name" value="GDHRDH"/>
</dbReference>
<name>K1W0S1_TRIAC</name>
<comment type="caution">
    <text evidence="4">The sequence shown here is derived from an EMBL/GenBank/DDBJ whole genome shotgun (WGS) entry which is preliminary data.</text>
</comment>
<dbReference type="SUPFAM" id="SSF51735">
    <property type="entry name" value="NAD(P)-binding Rossmann-fold domains"/>
    <property type="match status" value="1"/>
</dbReference>
<dbReference type="GO" id="GO:0016491">
    <property type="term" value="F:oxidoreductase activity"/>
    <property type="evidence" value="ECO:0007669"/>
    <property type="project" value="UniProtKB-KW"/>
</dbReference>
<dbReference type="HOGENOM" id="CLU_1887215_0_0_1"/>
<gene>
    <name evidence="4" type="ORF">A1Q2_03120</name>
</gene>
<comment type="similarity">
    <text evidence="1">Belongs to the short-chain dehydrogenases/reductases (SDR) family.</text>
</comment>
<evidence type="ECO:0000313" key="5">
    <source>
        <dbReference type="Proteomes" id="UP000006757"/>
    </source>
</evidence>
<dbReference type="Proteomes" id="UP000006757">
    <property type="component" value="Unassembled WGS sequence"/>
</dbReference>
<evidence type="ECO:0000313" key="4">
    <source>
        <dbReference type="EMBL" id="EKD02598.1"/>
    </source>
</evidence>
<organism evidence="4 5">
    <name type="scientific">Trichosporon asahii var. asahii (strain CBS 8904)</name>
    <name type="common">Yeast</name>
    <dbReference type="NCBI Taxonomy" id="1220162"/>
    <lineage>
        <taxon>Eukaryota</taxon>
        <taxon>Fungi</taxon>
        <taxon>Dikarya</taxon>
        <taxon>Basidiomycota</taxon>
        <taxon>Agaricomycotina</taxon>
        <taxon>Tremellomycetes</taxon>
        <taxon>Trichosporonales</taxon>
        <taxon>Trichosporonaceae</taxon>
        <taxon>Trichosporon</taxon>
    </lineage>
</organism>
<dbReference type="InParanoid" id="K1W0S1"/>
<keyword evidence="3" id="KW-0560">Oxidoreductase</keyword>
<dbReference type="CDD" id="cd05233">
    <property type="entry name" value="SDR_c"/>
    <property type="match status" value="1"/>
</dbReference>
<dbReference type="STRING" id="1220162.K1W0S1"/>
<dbReference type="InterPro" id="IPR052178">
    <property type="entry name" value="Sec_Metab_Biosynth_SDR"/>
</dbReference>
<proteinExistence type="inferred from homology"/>
<dbReference type="InterPro" id="IPR002347">
    <property type="entry name" value="SDR_fam"/>
</dbReference>
<dbReference type="Gene3D" id="3.40.50.720">
    <property type="entry name" value="NAD(P)-binding Rossmann-like Domain"/>
    <property type="match status" value="1"/>
</dbReference>
<sequence length="135" mass="14812">MGLGLGCMVTVVRVRMRVGVVSVVRLDFPVGKGDAEMLLQQVAEHGLRPVSKAGSIHLVRGLAKSLGPNIRVNAVAPGLILTEWADRFPEEVKENWKEATALKHVPYTEDIAQTYSEYGDWLRGQSDEEQGSEVV</sequence>
<evidence type="ECO:0000256" key="2">
    <source>
        <dbReference type="ARBA" id="ARBA00022857"/>
    </source>
</evidence>
<evidence type="ECO:0000256" key="1">
    <source>
        <dbReference type="ARBA" id="ARBA00006484"/>
    </source>
</evidence>
<keyword evidence="2" id="KW-0521">NADP</keyword>
<dbReference type="EMBL" id="AMBO01000279">
    <property type="protein sequence ID" value="EKD02598.1"/>
    <property type="molecule type" value="Genomic_DNA"/>
</dbReference>
<reference evidence="4 5" key="1">
    <citation type="journal article" date="2012" name="Eukaryot. Cell">
        <title>Genome sequence of the Trichosporon asahii environmental strain CBS 8904.</title>
        <authorList>
            <person name="Yang R.Y."/>
            <person name="Li H.T."/>
            <person name="Zhu H."/>
            <person name="Zhou G.P."/>
            <person name="Wang M."/>
            <person name="Wang L."/>
        </authorList>
    </citation>
    <scope>NUCLEOTIDE SEQUENCE [LARGE SCALE GENOMIC DNA]</scope>
    <source>
        <strain evidence="4 5">CBS 8904</strain>
    </source>
</reference>
<evidence type="ECO:0000256" key="3">
    <source>
        <dbReference type="ARBA" id="ARBA00023002"/>
    </source>
</evidence>
<dbReference type="PANTHER" id="PTHR43618:SF2">
    <property type="entry name" value="CHAIN DEHYDROGENASE, PUTATIVE (AFU_ORTHOLOGUE AFUA_6G06930)-RELATED"/>
    <property type="match status" value="1"/>
</dbReference>
<protein>
    <submittedName>
        <fullName evidence="4">Uncharacterized protein</fullName>
    </submittedName>
</protein>
<keyword evidence="5" id="KW-1185">Reference proteome</keyword>
<dbReference type="AlphaFoldDB" id="K1W0S1"/>
<dbReference type="PANTHER" id="PTHR43618">
    <property type="entry name" value="7-ALPHA-HYDROXYSTEROID DEHYDROGENASE"/>
    <property type="match status" value="1"/>
</dbReference>
<accession>K1W0S1</accession>
<dbReference type="InterPro" id="IPR036291">
    <property type="entry name" value="NAD(P)-bd_dom_sf"/>
</dbReference>